<gene>
    <name evidence="1" type="ORF">D9613_005993</name>
</gene>
<protein>
    <submittedName>
        <fullName evidence="1">Uncharacterized protein</fullName>
    </submittedName>
</protein>
<sequence>MPTVSFKSRAQATSESCSLALIVQHRLQVGQLSEIVYAKKIGIPDGIPVHLASQLVCTISGAFNDQRASLGDLQNSHLVYRLLDYLRLNAAELGIHSLSDPCISGEPGKLTFSCKSSKPYPICTAFSPTDVRLLGLDFDFVWKTGQPRSDGEKPYQLNAAVHPFSSRLSLSYATLMNIAVDKFVKFHLVRRYPLIFGSWSQQLDTERQFFDSMLASINRLINRSHHSNFKDTCTNLFKRCAETMGVLSAQTTTELSDYLGSDTSDIWVNGNEDPDTNLMAALSSSMEMVYISGLGRPLFRGLLDIRVLSEDEAHVLLDEPLSECANSPTWHRTEPHGLLDPSILEDTETVFTPEESDGVSSESDLSFYDDMMPSLDDSSLTWSIFPCKGESGHERMDELHLPSSRSLPINESPPNKSHPSDVHMLPGDNMPIVCDSPSKLTADQSPDVMGSPEANLEAIHTEKKPAALLNGIRSHGDLEIVTKCPLVPELGDNCCLQGLMGYDSHDELHTVSQGHERWEMGTMPYPRRLNCGSDSIPEDGHGFLIF</sequence>
<accession>A0A8H4VRA7</accession>
<dbReference type="AlphaFoldDB" id="A0A8H4VRA7"/>
<dbReference type="Proteomes" id="UP000521872">
    <property type="component" value="Unassembled WGS sequence"/>
</dbReference>
<organism evidence="1 2">
    <name type="scientific">Agrocybe pediades</name>
    <dbReference type="NCBI Taxonomy" id="84607"/>
    <lineage>
        <taxon>Eukaryota</taxon>
        <taxon>Fungi</taxon>
        <taxon>Dikarya</taxon>
        <taxon>Basidiomycota</taxon>
        <taxon>Agaricomycotina</taxon>
        <taxon>Agaricomycetes</taxon>
        <taxon>Agaricomycetidae</taxon>
        <taxon>Agaricales</taxon>
        <taxon>Agaricineae</taxon>
        <taxon>Strophariaceae</taxon>
        <taxon>Agrocybe</taxon>
    </lineage>
</organism>
<evidence type="ECO:0000313" key="2">
    <source>
        <dbReference type="Proteomes" id="UP000521872"/>
    </source>
</evidence>
<dbReference type="EMBL" id="JAACJL010000030">
    <property type="protein sequence ID" value="KAF4617445.1"/>
    <property type="molecule type" value="Genomic_DNA"/>
</dbReference>
<keyword evidence="2" id="KW-1185">Reference proteome</keyword>
<name>A0A8H4VRA7_9AGAR</name>
<proteinExistence type="predicted"/>
<evidence type="ECO:0000313" key="1">
    <source>
        <dbReference type="EMBL" id="KAF4617445.1"/>
    </source>
</evidence>
<reference evidence="1 2" key="1">
    <citation type="submission" date="2019-12" db="EMBL/GenBank/DDBJ databases">
        <authorList>
            <person name="Floudas D."/>
            <person name="Bentzer J."/>
            <person name="Ahren D."/>
            <person name="Johansson T."/>
            <person name="Persson P."/>
            <person name="Tunlid A."/>
        </authorList>
    </citation>
    <scope>NUCLEOTIDE SEQUENCE [LARGE SCALE GENOMIC DNA]</scope>
    <source>
        <strain evidence="1 2">CBS 102.39</strain>
    </source>
</reference>
<comment type="caution">
    <text evidence="1">The sequence shown here is derived from an EMBL/GenBank/DDBJ whole genome shotgun (WGS) entry which is preliminary data.</text>
</comment>